<organism evidence="10 11">
    <name type="scientific">Streptomyces sporangiiformans</name>
    <dbReference type="NCBI Taxonomy" id="2315329"/>
    <lineage>
        <taxon>Bacteria</taxon>
        <taxon>Bacillati</taxon>
        <taxon>Actinomycetota</taxon>
        <taxon>Actinomycetes</taxon>
        <taxon>Kitasatosporales</taxon>
        <taxon>Streptomycetaceae</taxon>
        <taxon>Streptomyces</taxon>
    </lineage>
</organism>
<evidence type="ECO:0000256" key="1">
    <source>
        <dbReference type="ARBA" id="ARBA00004651"/>
    </source>
</evidence>
<feature type="transmembrane region" description="Helical" evidence="7">
    <location>
        <begin position="244"/>
        <end position="262"/>
    </location>
</feature>
<comment type="subcellular location">
    <subcellularLocation>
        <location evidence="1 7">Cell membrane</location>
        <topology evidence="1 7">Multi-pass membrane protein</topology>
    </subcellularLocation>
</comment>
<dbReference type="PROSITE" id="PS50928">
    <property type="entry name" value="ABC_TM1"/>
    <property type="match status" value="1"/>
</dbReference>
<dbReference type="GO" id="GO:0055085">
    <property type="term" value="P:transmembrane transport"/>
    <property type="evidence" value="ECO:0007669"/>
    <property type="project" value="InterPro"/>
</dbReference>
<keyword evidence="5 7" id="KW-1133">Transmembrane helix</keyword>
<feature type="transmembrane region" description="Helical" evidence="7">
    <location>
        <begin position="184"/>
        <end position="206"/>
    </location>
</feature>
<evidence type="ECO:0000256" key="2">
    <source>
        <dbReference type="ARBA" id="ARBA00022448"/>
    </source>
</evidence>
<dbReference type="InterPro" id="IPR035906">
    <property type="entry name" value="MetI-like_sf"/>
</dbReference>
<accession>A0A505DLI8</accession>
<evidence type="ECO:0000256" key="3">
    <source>
        <dbReference type="ARBA" id="ARBA00022475"/>
    </source>
</evidence>
<proteinExistence type="inferred from homology"/>
<reference evidence="10 11" key="1">
    <citation type="submission" date="2019-06" db="EMBL/GenBank/DDBJ databases">
        <title>Streptomyces sporangiiformans sp. nov., a novel actinomycete isolated from soil in Mount Song.</title>
        <authorList>
            <person name="Han L."/>
        </authorList>
    </citation>
    <scope>NUCLEOTIDE SEQUENCE [LARGE SCALE GENOMIC DNA]</scope>
    <source>
        <strain evidence="10 11">NEAU-SSA 1</strain>
    </source>
</reference>
<dbReference type="Pfam" id="PF00528">
    <property type="entry name" value="BPD_transp_1"/>
    <property type="match status" value="1"/>
</dbReference>
<keyword evidence="2 7" id="KW-0813">Transport</keyword>
<evidence type="ECO:0000256" key="5">
    <source>
        <dbReference type="ARBA" id="ARBA00022989"/>
    </source>
</evidence>
<feature type="transmembrane region" description="Helical" evidence="7">
    <location>
        <begin position="100"/>
        <end position="121"/>
    </location>
</feature>
<feature type="region of interest" description="Disordered" evidence="8">
    <location>
        <begin position="1"/>
        <end position="32"/>
    </location>
</feature>
<dbReference type="OrthoDB" id="3362513at2"/>
<evidence type="ECO:0000313" key="10">
    <source>
        <dbReference type="EMBL" id="TPQ19451.1"/>
    </source>
</evidence>
<evidence type="ECO:0000256" key="6">
    <source>
        <dbReference type="ARBA" id="ARBA00023136"/>
    </source>
</evidence>
<gene>
    <name evidence="10" type="ORF">FGD71_025335</name>
</gene>
<dbReference type="InterPro" id="IPR000515">
    <property type="entry name" value="MetI-like"/>
</dbReference>
<evidence type="ECO:0000256" key="8">
    <source>
        <dbReference type="SAM" id="MobiDB-lite"/>
    </source>
</evidence>
<evidence type="ECO:0000256" key="4">
    <source>
        <dbReference type="ARBA" id="ARBA00022692"/>
    </source>
</evidence>
<feature type="transmembrane region" description="Helical" evidence="7">
    <location>
        <begin position="35"/>
        <end position="64"/>
    </location>
</feature>
<evidence type="ECO:0000259" key="9">
    <source>
        <dbReference type="PROSITE" id="PS50928"/>
    </source>
</evidence>
<evidence type="ECO:0000256" key="7">
    <source>
        <dbReference type="RuleBase" id="RU363032"/>
    </source>
</evidence>
<keyword evidence="6 7" id="KW-0472">Membrane</keyword>
<dbReference type="CDD" id="cd06261">
    <property type="entry name" value="TM_PBP2"/>
    <property type="match status" value="1"/>
</dbReference>
<dbReference type="EMBL" id="VCHX02000158">
    <property type="protein sequence ID" value="TPQ19451.1"/>
    <property type="molecule type" value="Genomic_DNA"/>
</dbReference>
<keyword evidence="11" id="KW-1185">Reference proteome</keyword>
<dbReference type="PANTHER" id="PTHR30193">
    <property type="entry name" value="ABC TRANSPORTER PERMEASE PROTEIN"/>
    <property type="match status" value="1"/>
</dbReference>
<keyword evidence="4 7" id="KW-0812">Transmembrane</keyword>
<dbReference type="SUPFAM" id="SSF161098">
    <property type="entry name" value="MetI-like"/>
    <property type="match status" value="1"/>
</dbReference>
<comment type="caution">
    <text evidence="10">The sequence shown here is derived from an EMBL/GenBank/DDBJ whole genome shotgun (WGS) entry which is preliminary data.</text>
</comment>
<dbReference type="Proteomes" id="UP000317378">
    <property type="component" value="Unassembled WGS sequence"/>
</dbReference>
<dbReference type="PANTHER" id="PTHR30193:SF37">
    <property type="entry name" value="INNER MEMBRANE ABC TRANSPORTER PERMEASE PROTEIN YCJO"/>
    <property type="match status" value="1"/>
</dbReference>
<dbReference type="GO" id="GO:0005886">
    <property type="term" value="C:plasma membrane"/>
    <property type="evidence" value="ECO:0007669"/>
    <property type="project" value="UniProtKB-SubCell"/>
</dbReference>
<comment type="similarity">
    <text evidence="7">Belongs to the binding-protein-dependent transport system permease family.</text>
</comment>
<feature type="compositionally biased region" description="Low complexity" evidence="8">
    <location>
        <begin position="11"/>
        <end position="22"/>
    </location>
</feature>
<sequence length="318" mass="35146">MSTTMTSLPSRPGTAAGAPQARRPTRRRSRRRESLTALGMVSPAVFLLLLFFVIPVVLAFALAFTNARLVSPTPAEFTGLQNFRTLLDDPLFYKSLRNTFYFAAVVVPLQGGLALVLALLVNAKVKGVNFFRTVYFIPVVTSMVVVSILWTLMYQKTGLVNELISQLTFGVVHGPDWLNNPSTAMPAIIFMSVWQGVGFHMVIWLAGLQTIPQDLYEAADIDGATRWVRFRYVTWPGLRTTRTFVLITITIAAFSLFAQVSVMTQGGPLDSTTTVVYQAVQTGYAQQQTGYASAISLVFFVLVLAVSLVQRFLTREKD</sequence>
<dbReference type="InterPro" id="IPR051393">
    <property type="entry name" value="ABC_transporter_permease"/>
</dbReference>
<dbReference type="AlphaFoldDB" id="A0A505DLI8"/>
<keyword evidence="3" id="KW-1003">Cell membrane</keyword>
<name>A0A505DLI8_9ACTN</name>
<protein>
    <submittedName>
        <fullName evidence="10">Sugar ABC transporter permease</fullName>
    </submittedName>
</protein>
<feature type="transmembrane region" description="Helical" evidence="7">
    <location>
        <begin position="133"/>
        <end position="153"/>
    </location>
</feature>
<dbReference type="RefSeq" id="WP_119102822.1">
    <property type="nucleotide sequence ID" value="NZ_QXMJ01000158.1"/>
</dbReference>
<feature type="transmembrane region" description="Helical" evidence="7">
    <location>
        <begin position="291"/>
        <end position="313"/>
    </location>
</feature>
<evidence type="ECO:0000313" key="11">
    <source>
        <dbReference type="Proteomes" id="UP000317378"/>
    </source>
</evidence>
<feature type="domain" description="ABC transmembrane type-1" evidence="9">
    <location>
        <begin position="96"/>
        <end position="310"/>
    </location>
</feature>
<dbReference type="Gene3D" id="1.10.3720.10">
    <property type="entry name" value="MetI-like"/>
    <property type="match status" value="1"/>
</dbReference>